<evidence type="ECO:0000256" key="1">
    <source>
        <dbReference type="SAM" id="MobiDB-lite"/>
    </source>
</evidence>
<keyword evidence="3" id="KW-1185">Reference proteome</keyword>
<evidence type="ECO:0000313" key="3">
    <source>
        <dbReference type="Proteomes" id="UP000283841"/>
    </source>
</evidence>
<evidence type="ECO:0000313" key="2">
    <source>
        <dbReference type="EMBL" id="RWQ92957.1"/>
    </source>
</evidence>
<name>A0A443HMC2_BYSSP</name>
<proteinExistence type="predicted"/>
<reference evidence="2 3" key="1">
    <citation type="journal article" date="2018" name="Front. Microbiol.">
        <title>Genomic and genetic insights into a cosmopolitan fungus, Paecilomyces variotii (Eurotiales).</title>
        <authorList>
            <person name="Urquhart A.S."/>
            <person name="Mondo S.J."/>
            <person name="Makela M.R."/>
            <person name="Hane J.K."/>
            <person name="Wiebenga A."/>
            <person name="He G."/>
            <person name="Mihaltcheva S."/>
            <person name="Pangilinan J."/>
            <person name="Lipzen A."/>
            <person name="Barry K."/>
            <person name="de Vries R.P."/>
            <person name="Grigoriev I.V."/>
            <person name="Idnurm A."/>
        </authorList>
    </citation>
    <scope>NUCLEOTIDE SEQUENCE [LARGE SCALE GENOMIC DNA]</scope>
    <source>
        <strain evidence="2 3">CBS 101075</strain>
    </source>
</reference>
<feature type="compositionally biased region" description="Polar residues" evidence="1">
    <location>
        <begin position="461"/>
        <end position="471"/>
    </location>
</feature>
<dbReference type="InterPro" id="IPR036322">
    <property type="entry name" value="WD40_repeat_dom_sf"/>
</dbReference>
<feature type="compositionally biased region" description="Acidic residues" evidence="1">
    <location>
        <begin position="393"/>
        <end position="410"/>
    </location>
</feature>
<dbReference type="InterPro" id="IPR014839">
    <property type="entry name" value="Crt10"/>
</dbReference>
<dbReference type="GeneID" id="39603286"/>
<sequence length="843" mass="93851">MLRVVVRERENVYPPRSAAWRSNLTALSQRHNLLFVAYSHQIYVWEPAGPWQTLGAKPSMIITPVMKDPDAEGFINPDFPHAINNIMVDDLGRDEVLILVTDSGNVSGYHVEAVFSAIEQASQDGPQRPIDGSNIEPFFTENVYASAWGLAIHKYARMIAVSANTGLITVFAFALVDPTKEADEDTDENLNFADGFNNYEQNWLDVQTQDEFVQFRRLMPDRYRSRNVRLTYSGHFTNIPCVSFLNCDLDPNGCWMVSTDIDNKLLLWKVWELQSPFQAVHLSDITAEPFPHTLRNDERGWSVLALDPRTFRPCRSYVEACGGCPTQRMKNGKTVLDLTSLSRRVPDASHLYSYFPPAVKGDATEELTLPDIFDTDCCISKEKSSSSDRESGDDSDTYSDSMSDSDDGDHDADKYADAPDGSGREHAFLAGLDRPEGSLRTVDAQVGSISERSMHVDESHTTQSAANSNGDSGDPSLETTGPVRGATMRTLAQGSMAAAEALQNALEEAFDELSGIESGPIESYSDDESFYFAQDHMDYIESDEDDSDDGSNVDHNPNAVLSGLNDLDHLPEPPTPACSDFPILHFSQTDIRLFPSPYSLSPTVVCGNPLWQPFTHPILTIRACDRFNMVKYVPEHGIVVAATQKGRAAIIALTEAQNKGLAFKINWIVPLESQEKYGERPLIPLLGMAVGPVQGFELPPDVAYIPRRVVNEDDITFHYRFTDSQEGDSSNAESGPDDGVHDTASTNSKKNIHPSSISSDDKNATQTSEHSGPKPLTLPECHAMASRIYQPDEKWRGWNPSRRYRLLLTYADNTVMSYEFWYEWSEAVVGSDYDGDRDDFLYL</sequence>
<feature type="region of interest" description="Disordered" evidence="1">
    <location>
        <begin position="721"/>
        <end position="778"/>
    </location>
</feature>
<gene>
    <name evidence="2" type="ORF">C8Q69DRAFT_76225</name>
</gene>
<dbReference type="Pfam" id="PF08728">
    <property type="entry name" value="CRT10"/>
    <property type="match status" value="1"/>
</dbReference>
<dbReference type="RefSeq" id="XP_028482602.1">
    <property type="nucleotide sequence ID" value="XM_028634009.1"/>
</dbReference>
<dbReference type="STRING" id="264951.A0A443HMC2"/>
<dbReference type="EMBL" id="RCNU01000011">
    <property type="protein sequence ID" value="RWQ92957.1"/>
    <property type="molecule type" value="Genomic_DNA"/>
</dbReference>
<feature type="compositionally biased region" description="Basic and acidic residues" evidence="1">
    <location>
        <begin position="411"/>
        <end position="436"/>
    </location>
</feature>
<accession>A0A443HMC2</accession>
<comment type="caution">
    <text evidence="2">The sequence shown here is derived from an EMBL/GenBank/DDBJ whole genome shotgun (WGS) entry which is preliminary data.</text>
</comment>
<evidence type="ECO:0008006" key="4">
    <source>
        <dbReference type="Google" id="ProtNLM"/>
    </source>
</evidence>
<feature type="region of interest" description="Disordered" evidence="1">
    <location>
        <begin position="451"/>
        <end position="482"/>
    </location>
</feature>
<dbReference type="SUPFAM" id="SSF50978">
    <property type="entry name" value="WD40 repeat-like"/>
    <property type="match status" value="1"/>
</dbReference>
<feature type="compositionally biased region" description="Polar residues" evidence="1">
    <location>
        <begin position="724"/>
        <end position="733"/>
    </location>
</feature>
<organism evidence="2 3">
    <name type="scientific">Byssochlamys spectabilis</name>
    <name type="common">Paecilomyces variotii</name>
    <dbReference type="NCBI Taxonomy" id="264951"/>
    <lineage>
        <taxon>Eukaryota</taxon>
        <taxon>Fungi</taxon>
        <taxon>Dikarya</taxon>
        <taxon>Ascomycota</taxon>
        <taxon>Pezizomycotina</taxon>
        <taxon>Eurotiomycetes</taxon>
        <taxon>Eurotiomycetidae</taxon>
        <taxon>Eurotiales</taxon>
        <taxon>Thermoascaceae</taxon>
        <taxon>Paecilomyces</taxon>
    </lineage>
</organism>
<feature type="compositionally biased region" description="Basic and acidic residues" evidence="1">
    <location>
        <begin position="380"/>
        <end position="392"/>
    </location>
</feature>
<dbReference type="VEuPathDB" id="FungiDB:C8Q69DRAFT_76225"/>
<dbReference type="Proteomes" id="UP000283841">
    <property type="component" value="Unassembled WGS sequence"/>
</dbReference>
<dbReference type="AlphaFoldDB" id="A0A443HMC2"/>
<protein>
    <recommendedName>
        <fullName evidence="4">Pyridine nucleotide-disulphide oxidoreductase family protein</fullName>
    </recommendedName>
</protein>
<feature type="compositionally biased region" description="Polar residues" evidence="1">
    <location>
        <begin position="743"/>
        <end position="770"/>
    </location>
</feature>
<feature type="region of interest" description="Disordered" evidence="1">
    <location>
        <begin position="380"/>
        <end position="436"/>
    </location>
</feature>